<dbReference type="Proteomes" id="UP000245908">
    <property type="component" value="Unassembled WGS sequence"/>
</dbReference>
<dbReference type="EMBL" id="QEFH01000019">
    <property type="protein sequence ID" value="PVU70743.1"/>
    <property type="molecule type" value="Genomic_DNA"/>
</dbReference>
<accession>A0A2T9WSC2</accession>
<evidence type="ECO:0008006" key="3">
    <source>
        <dbReference type="Google" id="ProtNLM"/>
    </source>
</evidence>
<sequence>PTLFNQINPNGQNVMFFNPNNGQLFYSWYEGQLINGSTYCDVWWINIPNGLPANSNIVIYMAIGNYSTNYYSLYYPYVGASPQVISGYDNGNYTFIAYGYFNNTFDGWNKYIYGGSFSPIATPYGIEMLNDTGDEGTYILPPNNGNIPEIPLIVEEAWYYNGGADANVIALFGNIGQQILADGGGSTAGGDTPASNLSTFVQFEYWNGGSPPFSQATMLKSAVTDQYLNYTYFPTSGGTIYSYLIVNSTYTQAGYYIYNSSQIWAPLTLLDMYPLSYNPNYGNYTYYNLNNNYNPFQYPTLEIGAGSGGVASYQYIEWVVARAYPPNGVMPSIYIG</sequence>
<feature type="non-terminal residue" evidence="1">
    <location>
        <position position="1"/>
    </location>
</feature>
<proteinExistence type="predicted"/>
<organism evidence="1 2">
    <name type="scientific">Nanobsidianus stetteri</name>
    <dbReference type="NCBI Taxonomy" id="1294122"/>
    <lineage>
        <taxon>Archaea</taxon>
        <taxon>Nanobdellota</taxon>
        <taxon>Candidatus Nanoarchaeia</taxon>
        <taxon>Nanoarchaeales</taxon>
        <taxon>Nanopusillaceae</taxon>
        <taxon>Candidatus Nanobsidianus</taxon>
    </lineage>
</organism>
<protein>
    <recommendedName>
        <fullName evidence="3">DUF2341 domain-containing protein</fullName>
    </recommendedName>
</protein>
<name>A0A2T9WSC2_NANST</name>
<reference evidence="1 2" key="1">
    <citation type="journal article" date="2015" name="Appl. Environ. Microbiol.">
        <title>Nanoarchaeota, Their Sulfolobales Host, and Nanoarchaeota Virus Distribution across Yellowstone National Park Hot Springs.</title>
        <authorList>
            <person name="Munson-McGee J.H."/>
            <person name="Field E.K."/>
            <person name="Bateson M."/>
            <person name="Rooney C."/>
            <person name="Stepanauskas R."/>
            <person name="Young M.J."/>
        </authorList>
    </citation>
    <scope>NUCLEOTIDE SEQUENCE [LARGE SCALE GENOMIC DNA]</scope>
    <source>
        <strain evidence="1">SCGC AB-777_O03</strain>
    </source>
</reference>
<evidence type="ECO:0000313" key="2">
    <source>
        <dbReference type="Proteomes" id="UP000245908"/>
    </source>
</evidence>
<evidence type="ECO:0000313" key="1">
    <source>
        <dbReference type="EMBL" id="PVU70743.1"/>
    </source>
</evidence>
<dbReference type="AlphaFoldDB" id="A0A2T9WSC2"/>
<comment type="caution">
    <text evidence="1">The sequence shown here is derived from an EMBL/GenBank/DDBJ whole genome shotgun (WGS) entry which is preliminary data.</text>
</comment>
<gene>
    <name evidence="1" type="ORF">DDW05_02375</name>
</gene>